<dbReference type="Proteomes" id="UP001445076">
    <property type="component" value="Unassembled WGS sequence"/>
</dbReference>
<gene>
    <name evidence="2" type="ORF">OTU49_006496</name>
</gene>
<feature type="non-terminal residue" evidence="2">
    <location>
        <position position="1"/>
    </location>
</feature>
<dbReference type="EMBL" id="JARKIK010000054">
    <property type="protein sequence ID" value="KAK8733162.1"/>
    <property type="molecule type" value="Genomic_DNA"/>
</dbReference>
<keyword evidence="3" id="KW-1185">Reference proteome</keyword>
<protein>
    <submittedName>
        <fullName evidence="2">Uncharacterized protein</fullName>
    </submittedName>
</protein>
<sequence length="173" mass="18748">FTMMTWQMVVAGSLVALCGYSFGAIFAKLWCLSTDKVIAISIETALQNPGVAFILLKLSLPSPDSDLAALPAMATMMMTGPPIILVYIVYALLHRFCGCCPVTPEVQTVTLPQETLSDTPQEIVKLLPDAADGLATPVIKQKEKDPYAIILLGMTKKKLMETDGNYYVTVTES</sequence>
<evidence type="ECO:0000313" key="2">
    <source>
        <dbReference type="EMBL" id="KAK8733162.1"/>
    </source>
</evidence>
<accession>A0AAW0WNE5</accession>
<comment type="caution">
    <text evidence="2">The sequence shown here is derived from an EMBL/GenBank/DDBJ whole genome shotgun (WGS) entry which is preliminary data.</text>
</comment>
<dbReference type="InterPro" id="IPR004710">
    <property type="entry name" value="Bilac:Na_transpt"/>
</dbReference>
<dbReference type="PANTHER" id="PTHR10361:SF28">
    <property type="entry name" value="P3 PROTEIN-RELATED"/>
    <property type="match status" value="1"/>
</dbReference>
<dbReference type="PANTHER" id="PTHR10361">
    <property type="entry name" value="SODIUM-BILE ACID COTRANSPORTER"/>
    <property type="match status" value="1"/>
</dbReference>
<keyword evidence="1" id="KW-0812">Transmembrane</keyword>
<dbReference type="AlphaFoldDB" id="A0AAW0WNE5"/>
<evidence type="ECO:0000313" key="3">
    <source>
        <dbReference type="Proteomes" id="UP001445076"/>
    </source>
</evidence>
<evidence type="ECO:0000256" key="1">
    <source>
        <dbReference type="SAM" id="Phobius"/>
    </source>
</evidence>
<keyword evidence="1" id="KW-1133">Transmembrane helix</keyword>
<dbReference type="Gene3D" id="1.20.1530.20">
    <property type="match status" value="1"/>
</dbReference>
<reference evidence="2 3" key="1">
    <citation type="journal article" date="2024" name="BMC Genomics">
        <title>Genome assembly of redclaw crayfish (Cherax quadricarinatus) provides insights into its immune adaptation and hypoxia tolerance.</title>
        <authorList>
            <person name="Liu Z."/>
            <person name="Zheng J."/>
            <person name="Li H."/>
            <person name="Fang K."/>
            <person name="Wang S."/>
            <person name="He J."/>
            <person name="Zhou D."/>
            <person name="Weng S."/>
            <person name="Chi M."/>
            <person name="Gu Z."/>
            <person name="He J."/>
            <person name="Li F."/>
            <person name="Wang M."/>
        </authorList>
    </citation>
    <scope>NUCLEOTIDE SEQUENCE [LARGE SCALE GENOMIC DNA]</scope>
    <source>
        <strain evidence="2">ZL_2023a</strain>
    </source>
</reference>
<feature type="transmembrane region" description="Helical" evidence="1">
    <location>
        <begin position="37"/>
        <end position="56"/>
    </location>
</feature>
<feature type="transmembrane region" description="Helical" evidence="1">
    <location>
        <begin position="68"/>
        <end position="93"/>
    </location>
</feature>
<organism evidence="2 3">
    <name type="scientific">Cherax quadricarinatus</name>
    <name type="common">Australian red claw crayfish</name>
    <dbReference type="NCBI Taxonomy" id="27406"/>
    <lineage>
        <taxon>Eukaryota</taxon>
        <taxon>Metazoa</taxon>
        <taxon>Ecdysozoa</taxon>
        <taxon>Arthropoda</taxon>
        <taxon>Crustacea</taxon>
        <taxon>Multicrustacea</taxon>
        <taxon>Malacostraca</taxon>
        <taxon>Eumalacostraca</taxon>
        <taxon>Eucarida</taxon>
        <taxon>Decapoda</taxon>
        <taxon>Pleocyemata</taxon>
        <taxon>Astacidea</taxon>
        <taxon>Parastacoidea</taxon>
        <taxon>Parastacidae</taxon>
        <taxon>Cherax</taxon>
    </lineage>
</organism>
<dbReference type="InterPro" id="IPR038770">
    <property type="entry name" value="Na+/solute_symporter_sf"/>
</dbReference>
<proteinExistence type="predicted"/>
<name>A0AAW0WNE5_CHEQU</name>
<keyword evidence="1" id="KW-0472">Membrane</keyword>